<dbReference type="InterPro" id="IPR036249">
    <property type="entry name" value="Thioredoxin-like_sf"/>
</dbReference>
<organism evidence="11">
    <name type="scientific">Reticulitermes speratus</name>
    <dbReference type="NCBI Taxonomy" id="60591"/>
    <lineage>
        <taxon>Eukaryota</taxon>
        <taxon>Metazoa</taxon>
        <taxon>Ecdysozoa</taxon>
        <taxon>Arthropoda</taxon>
        <taxon>Hexapoda</taxon>
        <taxon>Insecta</taxon>
        <taxon>Pterygota</taxon>
        <taxon>Neoptera</taxon>
        <taxon>Polyneoptera</taxon>
        <taxon>Dictyoptera</taxon>
        <taxon>Blattodea</taxon>
        <taxon>Blattoidea</taxon>
        <taxon>Termitoidae</taxon>
        <taxon>Rhinotermitidae</taxon>
        <taxon>Reticulitermes</taxon>
        <taxon>Frontotermes</taxon>
    </lineage>
</organism>
<protein>
    <recommendedName>
        <fullName evidence="9">Peroxiredoxin-5</fullName>
        <ecNumber evidence="9">1.11.1.24</ecNumber>
    </recommendedName>
</protein>
<dbReference type="SUPFAM" id="SSF52833">
    <property type="entry name" value="Thioredoxin-like"/>
    <property type="match status" value="1"/>
</dbReference>
<comment type="function">
    <text evidence="1">Thiol-specific peroxidase that catalyzes the reduction of hydrogen peroxide and organic hydroperoxides to water and alcohols, respectively. Plays a role in cell protection against oxidative stress by detoxifying peroxides and as sensor of hydrogen peroxide-mediated signaling events.</text>
</comment>
<dbReference type="GO" id="GO:0008379">
    <property type="term" value="F:thioredoxin peroxidase activity"/>
    <property type="evidence" value="ECO:0007669"/>
    <property type="project" value="InterPro"/>
</dbReference>
<evidence type="ECO:0000256" key="4">
    <source>
        <dbReference type="ARBA" id="ARBA00022862"/>
    </source>
</evidence>
<dbReference type="AlphaFoldDB" id="A0A1L7LQG2"/>
<feature type="active site" description="Cysteine sulfenic acid (-SOH) intermediate" evidence="8">
    <location>
        <position position="72"/>
    </location>
</feature>
<dbReference type="GO" id="GO:0042744">
    <property type="term" value="P:hydrogen peroxide catabolic process"/>
    <property type="evidence" value="ECO:0007669"/>
    <property type="project" value="TreeGrafter"/>
</dbReference>
<dbReference type="GO" id="GO:0034599">
    <property type="term" value="P:cellular response to oxidative stress"/>
    <property type="evidence" value="ECO:0007669"/>
    <property type="project" value="InterPro"/>
</dbReference>
<evidence type="ECO:0000256" key="6">
    <source>
        <dbReference type="ARBA" id="ARBA00023284"/>
    </source>
</evidence>
<dbReference type="Gene3D" id="3.40.30.10">
    <property type="entry name" value="Glutaredoxin"/>
    <property type="match status" value="1"/>
</dbReference>
<dbReference type="Pfam" id="PF08534">
    <property type="entry name" value="Redoxin"/>
    <property type="match status" value="1"/>
</dbReference>
<keyword evidence="5 9" id="KW-0560">Oxidoreductase</keyword>
<accession>A0A1L7LQG2</accession>
<keyword evidence="4 9" id="KW-0049">Antioxidant</keyword>
<evidence type="ECO:0000256" key="7">
    <source>
        <dbReference type="ARBA" id="ARBA00049091"/>
    </source>
</evidence>
<feature type="domain" description="Thioredoxin" evidence="10">
    <location>
        <begin position="28"/>
        <end position="183"/>
    </location>
</feature>
<proteinExistence type="evidence at transcript level"/>
<evidence type="ECO:0000256" key="8">
    <source>
        <dbReference type="PIRSR" id="PIRSR637944-1"/>
    </source>
</evidence>
<reference evidence="11" key="2">
    <citation type="journal article" date="2017" name="PLoS ONE">
        <title>An Efficient Antioxidant System in a Long-Lived Termite Queen.</title>
        <authorList>
            <person name="Tasaki E."/>
            <person name="Kobayashi K."/>
            <person name="Matsuura K."/>
            <person name="Iuchi Y."/>
        </authorList>
    </citation>
    <scope>NUCLEOTIDE SEQUENCE</scope>
</reference>
<dbReference type="PANTHER" id="PTHR10430:SF16">
    <property type="entry name" value="PEROXIREDOXIN-5, MITOCHONDRIAL"/>
    <property type="match status" value="1"/>
</dbReference>
<dbReference type="PROSITE" id="PS51352">
    <property type="entry name" value="THIOREDOXIN_2"/>
    <property type="match status" value="1"/>
</dbReference>
<evidence type="ECO:0000256" key="1">
    <source>
        <dbReference type="ARBA" id="ARBA00003330"/>
    </source>
</evidence>
<evidence type="ECO:0000259" key="10">
    <source>
        <dbReference type="PROSITE" id="PS51352"/>
    </source>
</evidence>
<evidence type="ECO:0000256" key="9">
    <source>
        <dbReference type="RuleBase" id="RU366011"/>
    </source>
</evidence>
<dbReference type="InterPro" id="IPR037944">
    <property type="entry name" value="PRX5-like"/>
</dbReference>
<dbReference type="EMBL" id="FX983168">
    <property type="protein sequence ID" value="BAV93786.1"/>
    <property type="molecule type" value="mRNA"/>
</dbReference>
<dbReference type="GO" id="GO:0005777">
    <property type="term" value="C:peroxisome"/>
    <property type="evidence" value="ECO:0007669"/>
    <property type="project" value="TreeGrafter"/>
</dbReference>
<name>A0A1L7LQG2_9NEOP</name>
<reference evidence="11" key="1">
    <citation type="journal article" date="2016" name="PLoS ONE">
        <title>Caste-Specific and Sex-Specific Expression of Chemoreceptor Genes in a Termite.</title>
        <authorList>
            <person name="Mitaka Y."/>
            <person name="Kobayashi K."/>
            <person name="Mikheyev A."/>
            <person name="Tin M.M.Y."/>
            <person name="Watanabe Y."/>
            <person name="Matsuura K."/>
        </authorList>
    </citation>
    <scope>NUCLEOTIDE SEQUENCE</scope>
</reference>
<dbReference type="InterPro" id="IPR013740">
    <property type="entry name" value="Redoxin"/>
</dbReference>
<dbReference type="GO" id="GO:0005739">
    <property type="term" value="C:mitochondrion"/>
    <property type="evidence" value="ECO:0007669"/>
    <property type="project" value="TreeGrafter"/>
</dbReference>
<evidence type="ECO:0000256" key="5">
    <source>
        <dbReference type="ARBA" id="ARBA00023002"/>
    </source>
</evidence>
<comment type="similarity">
    <text evidence="2 9">Belongs to the peroxiredoxin family. Prx5 subfamily.</text>
</comment>
<evidence type="ECO:0000256" key="2">
    <source>
        <dbReference type="ARBA" id="ARBA00010505"/>
    </source>
</evidence>
<dbReference type="GO" id="GO:0045454">
    <property type="term" value="P:cell redox homeostasis"/>
    <property type="evidence" value="ECO:0007669"/>
    <property type="project" value="TreeGrafter"/>
</dbReference>
<dbReference type="InterPro" id="IPR013766">
    <property type="entry name" value="Thioredoxin_domain"/>
</dbReference>
<gene>
    <name evidence="11" type="primary">RsPRX5</name>
</gene>
<sequence length="183" mass="19821">MQLIHAVRRVVLSVAKRSFSTSISRMVIQVGDKLPSVELYENTPTNKVNLSDLTKGKKVVIFAVPGAFTPGCSKTHLPGYVGKADELKQKGVNEIVCVSVNDPFVMEAWGKKYEVEGKIRMLADPSAAFTKAVDLTTDLPPLGGIRSKRYSMVVEDGIVKSINVEPDGTGLTCSLAEKINLDV</sequence>
<dbReference type="CDD" id="cd03013">
    <property type="entry name" value="PRX5_like"/>
    <property type="match status" value="1"/>
</dbReference>
<keyword evidence="3 9" id="KW-0575">Peroxidase</keyword>
<dbReference type="FunFam" id="3.40.30.10:FF:000020">
    <property type="entry name" value="Peroxiredoxin"/>
    <property type="match status" value="1"/>
</dbReference>
<dbReference type="PANTHER" id="PTHR10430">
    <property type="entry name" value="PEROXIREDOXIN"/>
    <property type="match status" value="1"/>
</dbReference>
<keyword evidence="6 9" id="KW-0676">Redox-active center</keyword>
<evidence type="ECO:0000313" key="11">
    <source>
        <dbReference type="EMBL" id="BAV93786.1"/>
    </source>
</evidence>
<dbReference type="EC" id="1.11.1.24" evidence="9"/>
<evidence type="ECO:0000256" key="3">
    <source>
        <dbReference type="ARBA" id="ARBA00022559"/>
    </source>
</evidence>
<comment type="catalytic activity">
    <reaction evidence="7 9">
        <text>a hydroperoxide + [thioredoxin]-dithiol = an alcohol + [thioredoxin]-disulfide + H2O</text>
        <dbReference type="Rhea" id="RHEA:62620"/>
        <dbReference type="Rhea" id="RHEA-COMP:10698"/>
        <dbReference type="Rhea" id="RHEA-COMP:10700"/>
        <dbReference type="ChEBI" id="CHEBI:15377"/>
        <dbReference type="ChEBI" id="CHEBI:29950"/>
        <dbReference type="ChEBI" id="CHEBI:30879"/>
        <dbReference type="ChEBI" id="CHEBI:35924"/>
        <dbReference type="ChEBI" id="CHEBI:50058"/>
        <dbReference type="EC" id="1.11.1.24"/>
    </reaction>
</comment>